<dbReference type="OrthoDB" id="6145874at2759"/>
<protein>
    <submittedName>
        <fullName evidence="3">Microfibril-associated glycoprotein 4-like</fullName>
    </submittedName>
</protein>
<dbReference type="PROSITE" id="PS51406">
    <property type="entry name" value="FIBRINOGEN_C_2"/>
    <property type="match status" value="1"/>
</dbReference>
<dbReference type="SUPFAM" id="SSF56496">
    <property type="entry name" value="Fibrinogen C-terminal domain-like"/>
    <property type="match status" value="1"/>
</dbReference>
<keyword evidence="2" id="KW-1185">Reference proteome</keyword>
<organism evidence="2 3">
    <name type="scientific">Drosophila lebanonensis</name>
    <name type="common">Fruit fly</name>
    <name type="synonym">Scaptodrosophila lebanonensis</name>
    <dbReference type="NCBI Taxonomy" id="7225"/>
    <lineage>
        <taxon>Eukaryota</taxon>
        <taxon>Metazoa</taxon>
        <taxon>Ecdysozoa</taxon>
        <taxon>Arthropoda</taxon>
        <taxon>Hexapoda</taxon>
        <taxon>Insecta</taxon>
        <taxon>Pterygota</taxon>
        <taxon>Neoptera</taxon>
        <taxon>Endopterygota</taxon>
        <taxon>Diptera</taxon>
        <taxon>Brachycera</taxon>
        <taxon>Muscomorpha</taxon>
        <taxon>Ephydroidea</taxon>
        <taxon>Drosophilidae</taxon>
        <taxon>Scaptodrosophila</taxon>
    </lineage>
</organism>
<gene>
    <name evidence="3" type="primary">LOC115624495</name>
</gene>
<dbReference type="PANTHER" id="PTHR19143">
    <property type="entry name" value="FIBRINOGEN/TENASCIN/ANGIOPOEITIN"/>
    <property type="match status" value="1"/>
</dbReference>
<dbReference type="Proteomes" id="UP000504634">
    <property type="component" value="Unplaced"/>
</dbReference>
<name>A0A6J2TIW1_DROLE</name>
<dbReference type="InterPro" id="IPR050373">
    <property type="entry name" value="Fibrinogen_C-term_domain"/>
</dbReference>
<dbReference type="InterPro" id="IPR036056">
    <property type="entry name" value="Fibrinogen-like_C"/>
</dbReference>
<dbReference type="RefSeq" id="XP_030375058.1">
    <property type="nucleotide sequence ID" value="XM_030519198.1"/>
</dbReference>
<dbReference type="SMART" id="SM00186">
    <property type="entry name" value="FBG"/>
    <property type="match status" value="1"/>
</dbReference>
<evidence type="ECO:0000313" key="2">
    <source>
        <dbReference type="Proteomes" id="UP000504634"/>
    </source>
</evidence>
<dbReference type="Pfam" id="PF00147">
    <property type="entry name" value="Fibrinogen_C"/>
    <property type="match status" value="1"/>
</dbReference>
<dbReference type="AlphaFoldDB" id="A0A6J2TIW1"/>
<proteinExistence type="predicted"/>
<dbReference type="GO" id="GO:0005615">
    <property type="term" value="C:extracellular space"/>
    <property type="evidence" value="ECO:0007669"/>
    <property type="project" value="TreeGrafter"/>
</dbReference>
<dbReference type="CDD" id="cd00087">
    <property type="entry name" value="FReD"/>
    <property type="match status" value="1"/>
</dbReference>
<dbReference type="GeneID" id="115624495"/>
<dbReference type="PANTHER" id="PTHR19143:SF458">
    <property type="entry name" value="FIBRINOGEN C-TERMINAL DOMAIN-CONTAINING PROTEIN-RELATED"/>
    <property type="match status" value="1"/>
</dbReference>
<dbReference type="Gene3D" id="3.90.215.10">
    <property type="entry name" value="Gamma Fibrinogen, chain A, domain 1"/>
    <property type="match status" value="1"/>
</dbReference>
<evidence type="ECO:0000259" key="1">
    <source>
        <dbReference type="PROSITE" id="PS51406"/>
    </source>
</evidence>
<sequence>MAISYISINKFGKAVENISIAEILSKIIDTNVTGVLKRFPPTCPNFSGADGVRTIKVSDLEPFEVLCGSNLFGAGWMVIQKRIDGNLNFFRNWTEYTLGFGNISHEFFIGLKKLHSITLLQQHELFVYMEDFEGGWRYALYDDFEIGNEGEFYALKKLGHYSGNAGDSLVYSRTAKFSTYDKDNDDYTESCAIKFMGAGWFKKCMQTNLNGLYLNGNYSSESGMKAKGVYWHHWHGSYYSLKTLSMMIRPKKTCPFFDGQP</sequence>
<dbReference type="InterPro" id="IPR014716">
    <property type="entry name" value="Fibrinogen_a/b/g_C_1"/>
</dbReference>
<accession>A0A6J2TIW1</accession>
<feature type="domain" description="Fibrinogen C-terminal" evidence="1">
    <location>
        <begin position="34"/>
        <end position="252"/>
    </location>
</feature>
<reference evidence="3" key="1">
    <citation type="submission" date="2025-08" db="UniProtKB">
        <authorList>
            <consortium name="RefSeq"/>
        </authorList>
    </citation>
    <scope>IDENTIFICATION</scope>
    <source>
        <strain evidence="3">11010-0011.00</strain>
        <tissue evidence="3">Whole body</tissue>
    </source>
</reference>
<evidence type="ECO:0000313" key="3">
    <source>
        <dbReference type="RefSeq" id="XP_030375058.1"/>
    </source>
</evidence>
<dbReference type="InterPro" id="IPR002181">
    <property type="entry name" value="Fibrinogen_a/b/g_C_dom"/>
</dbReference>